<keyword evidence="2" id="KW-1185">Reference proteome</keyword>
<sequence>SHHRPKFDKKLIINYYRGSHMLCIQIVIVLLELDCFQKFSFCARGHPFNHSLLFFSFPGNATLFFPGQRN</sequence>
<feature type="non-terminal residue" evidence="1">
    <location>
        <position position="1"/>
    </location>
</feature>
<protein>
    <submittedName>
        <fullName evidence="1">Uncharacterized protein</fullName>
    </submittedName>
</protein>
<reference evidence="1" key="2">
    <citation type="submission" date="2023-05" db="EMBL/GenBank/DDBJ databases">
        <authorList>
            <person name="Fouks B."/>
        </authorList>
    </citation>
    <scope>NUCLEOTIDE SEQUENCE</scope>
    <source>
        <strain evidence="1">Stay&amp;Tobe</strain>
        <tissue evidence="1">Testes</tissue>
    </source>
</reference>
<accession>A0AAD7ZT57</accession>
<dbReference type="EMBL" id="JASPKZ010007187">
    <property type="protein sequence ID" value="KAJ9586203.1"/>
    <property type="molecule type" value="Genomic_DNA"/>
</dbReference>
<reference evidence="1" key="1">
    <citation type="journal article" date="2023" name="IScience">
        <title>Live-bearing cockroach genome reveals convergent evolutionary mechanisms linked to viviparity in insects and beyond.</title>
        <authorList>
            <person name="Fouks B."/>
            <person name="Harrison M.C."/>
            <person name="Mikhailova A.A."/>
            <person name="Marchal E."/>
            <person name="English S."/>
            <person name="Carruthers M."/>
            <person name="Jennings E.C."/>
            <person name="Chiamaka E.L."/>
            <person name="Frigard R.A."/>
            <person name="Pippel M."/>
            <person name="Attardo G.M."/>
            <person name="Benoit J.B."/>
            <person name="Bornberg-Bauer E."/>
            <person name="Tobe S.S."/>
        </authorList>
    </citation>
    <scope>NUCLEOTIDE SEQUENCE</scope>
    <source>
        <strain evidence="1">Stay&amp;Tobe</strain>
    </source>
</reference>
<dbReference type="AlphaFoldDB" id="A0AAD7ZT57"/>
<proteinExistence type="predicted"/>
<feature type="non-terminal residue" evidence="1">
    <location>
        <position position="70"/>
    </location>
</feature>
<evidence type="ECO:0000313" key="1">
    <source>
        <dbReference type="EMBL" id="KAJ9586203.1"/>
    </source>
</evidence>
<dbReference type="Proteomes" id="UP001233999">
    <property type="component" value="Unassembled WGS sequence"/>
</dbReference>
<evidence type="ECO:0000313" key="2">
    <source>
        <dbReference type="Proteomes" id="UP001233999"/>
    </source>
</evidence>
<comment type="caution">
    <text evidence="1">The sequence shown here is derived from an EMBL/GenBank/DDBJ whole genome shotgun (WGS) entry which is preliminary data.</text>
</comment>
<name>A0AAD7ZT57_DIPPU</name>
<gene>
    <name evidence="1" type="ORF">L9F63_020161</name>
</gene>
<organism evidence="1 2">
    <name type="scientific">Diploptera punctata</name>
    <name type="common">Pacific beetle cockroach</name>
    <dbReference type="NCBI Taxonomy" id="6984"/>
    <lineage>
        <taxon>Eukaryota</taxon>
        <taxon>Metazoa</taxon>
        <taxon>Ecdysozoa</taxon>
        <taxon>Arthropoda</taxon>
        <taxon>Hexapoda</taxon>
        <taxon>Insecta</taxon>
        <taxon>Pterygota</taxon>
        <taxon>Neoptera</taxon>
        <taxon>Polyneoptera</taxon>
        <taxon>Dictyoptera</taxon>
        <taxon>Blattodea</taxon>
        <taxon>Blaberoidea</taxon>
        <taxon>Blaberidae</taxon>
        <taxon>Diplopterinae</taxon>
        <taxon>Diploptera</taxon>
    </lineage>
</organism>